<organism evidence="7">
    <name type="scientific">marine metagenome</name>
    <dbReference type="NCBI Taxonomy" id="408172"/>
    <lineage>
        <taxon>unclassified sequences</taxon>
        <taxon>metagenomes</taxon>
        <taxon>ecological metagenomes</taxon>
    </lineage>
</organism>
<evidence type="ECO:0000256" key="5">
    <source>
        <dbReference type="ARBA" id="ARBA00048462"/>
    </source>
</evidence>
<dbReference type="SMART" id="SM00827">
    <property type="entry name" value="PKS_AT"/>
    <property type="match status" value="1"/>
</dbReference>
<dbReference type="SUPFAM" id="SSF52151">
    <property type="entry name" value="FabD/lysophospholipase-like"/>
    <property type="match status" value="1"/>
</dbReference>
<comment type="similarity">
    <text evidence="1">Belongs to the FabD family.</text>
</comment>
<dbReference type="SUPFAM" id="SSF55048">
    <property type="entry name" value="Probable ACP-binding domain of malonyl-CoA ACP transacylase"/>
    <property type="match status" value="1"/>
</dbReference>
<dbReference type="Pfam" id="PF00698">
    <property type="entry name" value="Acyl_transf_1"/>
    <property type="match status" value="1"/>
</dbReference>
<evidence type="ECO:0000256" key="3">
    <source>
        <dbReference type="ARBA" id="ARBA00022679"/>
    </source>
</evidence>
<dbReference type="InterPro" id="IPR004410">
    <property type="entry name" value="Malonyl_CoA-ACP_transAc_FabD"/>
</dbReference>
<dbReference type="Gene3D" id="3.40.366.10">
    <property type="entry name" value="Malonyl-Coenzyme A Acyl Carrier Protein, domain 2"/>
    <property type="match status" value="1"/>
</dbReference>
<dbReference type="GO" id="GO:0004314">
    <property type="term" value="F:[acyl-carrier-protein] S-malonyltransferase activity"/>
    <property type="evidence" value="ECO:0007669"/>
    <property type="project" value="UniProtKB-EC"/>
</dbReference>
<protein>
    <recommendedName>
        <fullName evidence="2">[acyl-carrier-protein] S-malonyltransferase</fullName>
        <ecNumber evidence="2">2.3.1.39</ecNumber>
    </recommendedName>
</protein>
<keyword evidence="3" id="KW-0808">Transferase</keyword>
<dbReference type="GO" id="GO:0006633">
    <property type="term" value="P:fatty acid biosynthetic process"/>
    <property type="evidence" value="ECO:0007669"/>
    <property type="project" value="TreeGrafter"/>
</dbReference>
<name>A0A381SQ02_9ZZZZ</name>
<dbReference type="InterPro" id="IPR014043">
    <property type="entry name" value="Acyl_transferase_dom"/>
</dbReference>
<evidence type="ECO:0000313" key="7">
    <source>
        <dbReference type="EMBL" id="SVA03353.1"/>
    </source>
</evidence>
<evidence type="ECO:0000256" key="2">
    <source>
        <dbReference type="ARBA" id="ARBA00013258"/>
    </source>
</evidence>
<evidence type="ECO:0000256" key="4">
    <source>
        <dbReference type="ARBA" id="ARBA00023315"/>
    </source>
</evidence>
<dbReference type="Gene3D" id="3.30.70.250">
    <property type="entry name" value="Malonyl-CoA ACP transacylase, ACP-binding"/>
    <property type="match status" value="1"/>
</dbReference>
<accession>A0A381SQ02</accession>
<proteinExistence type="inferred from homology"/>
<feature type="domain" description="Malonyl-CoA:ACP transacylase (MAT)" evidence="6">
    <location>
        <begin position="5"/>
        <end position="302"/>
    </location>
</feature>
<dbReference type="PANTHER" id="PTHR42681">
    <property type="entry name" value="MALONYL-COA-ACYL CARRIER PROTEIN TRANSACYLASE, MITOCHONDRIAL"/>
    <property type="match status" value="1"/>
</dbReference>
<evidence type="ECO:0000256" key="1">
    <source>
        <dbReference type="ARBA" id="ARBA00008217"/>
    </source>
</evidence>
<dbReference type="InterPro" id="IPR016035">
    <property type="entry name" value="Acyl_Trfase/lysoPLipase"/>
</dbReference>
<dbReference type="InterPro" id="IPR016036">
    <property type="entry name" value="Malonyl_transacylase_ACP-bd"/>
</dbReference>
<dbReference type="PIRSF" id="PIRSF000446">
    <property type="entry name" value="Mct"/>
    <property type="match status" value="1"/>
</dbReference>
<dbReference type="AlphaFoldDB" id="A0A381SQ02"/>
<evidence type="ECO:0000259" key="6">
    <source>
        <dbReference type="SMART" id="SM00827"/>
    </source>
</evidence>
<dbReference type="InterPro" id="IPR050858">
    <property type="entry name" value="Mal-CoA-ACP_Trans/PKS_FabD"/>
</dbReference>
<comment type="catalytic activity">
    <reaction evidence="5">
        <text>holo-[ACP] + malonyl-CoA = malonyl-[ACP] + CoA</text>
        <dbReference type="Rhea" id="RHEA:41792"/>
        <dbReference type="Rhea" id="RHEA-COMP:9623"/>
        <dbReference type="Rhea" id="RHEA-COMP:9685"/>
        <dbReference type="ChEBI" id="CHEBI:57287"/>
        <dbReference type="ChEBI" id="CHEBI:57384"/>
        <dbReference type="ChEBI" id="CHEBI:64479"/>
        <dbReference type="ChEBI" id="CHEBI:78449"/>
        <dbReference type="EC" id="2.3.1.39"/>
    </reaction>
</comment>
<reference evidence="7" key="1">
    <citation type="submission" date="2018-05" db="EMBL/GenBank/DDBJ databases">
        <authorList>
            <person name="Lanie J.A."/>
            <person name="Ng W.-L."/>
            <person name="Kazmierczak K.M."/>
            <person name="Andrzejewski T.M."/>
            <person name="Davidsen T.M."/>
            <person name="Wayne K.J."/>
            <person name="Tettelin H."/>
            <person name="Glass J.I."/>
            <person name="Rusch D."/>
            <person name="Podicherti R."/>
            <person name="Tsui H.-C.T."/>
            <person name="Winkler M.E."/>
        </authorList>
    </citation>
    <scope>NUCLEOTIDE SEQUENCE</scope>
</reference>
<sequence>MKAILFPGQGSQSVGMGLELYKNFDLVKKIFKSADEKLNYSISKIILEGPENELKLTKNTQPAILIISHSIFKVINEEFNIKIKNIKYFGGHSLGEYSALVSSGSLNFEDALYLLHERGKSMQEAVPEGKGSMLAVMGLKLEEVEKYINQIKKDKGLCEIANDNSDSQIILSGDKSAIDEIYKILKNNKKKSIFLPVSAPFHSSLMKPASEKMEDKINGTNFKNPSIHLVSNVTASSIQDSEQIKNLLIKQIFSKVRWRESILYMIKNGVNEFIEIGPGKVLSGLVKRINDKVRSKSVNTIEDIKSLE</sequence>
<dbReference type="PANTHER" id="PTHR42681:SF1">
    <property type="entry name" value="MALONYL-COA-ACYL CARRIER PROTEIN TRANSACYLASE, MITOCHONDRIAL"/>
    <property type="match status" value="1"/>
</dbReference>
<gene>
    <name evidence="7" type="ORF">METZ01_LOCUS56207</name>
</gene>
<dbReference type="EMBL" id="UINC01003099">
    <property type="protein sequence ID" value="SVA03353.1"/>
    <property type="molecule type" value="Genomic_DNA"/>
</dbReference>
<dbReference type="NCBIfam" id="TIGR00128">
    <property type="entry name" value="fabD"/>
    <property type="match status" value="1"/>
</dbReference>
<dbReference type="InterPro" id="IPR001227">
    <property type="entry name" value="Ac_transferase_dom_sf"/>
</dbReference>
<dbReference type="EC" id="2.3.1.39" evidence="2"/>
<dbReference type="InterPro" id="IPR024925">
    <property type="entry name" value="Malonyl_CoA-ACP_transAc"/>
</dbReference>
<keyword evidence="4" id="KW-0012">Acyltransferase</keyword>
<dbReference type="GO" id="GO:0005739">
    <property type="term" value="C:mitochondrion"/>
    <property type="evidence" value="ECO:0007669"/>
    <property type="project" value="TreeGrafter"/>
</dbReference>